<dbReference type="Gene3D" id="3.40.30.10">
    <property type="entry name" value="Glutaredoxin"/>
    <property type="match status" value="1"/>
</dbReference>
<dbReference type="RefSeq" id="WP_203537176.1">
    <property type="nucleotide sequence ID" value="NZ_JAESND010000002.1"/>
</dbReference>
<gene>
    <name evidence="1" type="ORF">JMJ54_06725</name>
</gene>
<dbReference type="InterPro" id="IPR008554">
    <property type="entry name" value="Glutaredoxin-like"/>
</dbReference>
<dbReference type="InterPro" id="IPR036249">
    <property type="entry name" value="Thioredoxin-like_sf"/>
</dbReference>
<dbReference type="SUPFAM" id="SSF52833">
    <property type="entry name" value="Thioredoxin-like"/>
    <property type="match status" value="1"/>
</dbReference>
<reference evidence="1 2" key="1">
    <citation type="submission" date="2021-01" db="EMBL/GenBank/DDBJ databases">
        <title>Draft Genome Sequence and Polyhydroxyalkanoate Biosynthetic Potential of Jeongeupia naejangsanensis Type Strain DSM 24253.</title>
        <authorList>
            <person name="Turrini P."/>
            <person name="Artuso I."/>
            <person name="Lugli G.A."/>
            <person name="Frangipani E."/>
            <person name="Ventura M."/>
            <person name="Visca P."/>
        </authorList>
    </citation>
    <scope>NUCLEOTIDE SEQUENCE [LARGE SCALE GENOMIC DNA]</scope>
    <source>
        <strain evidence="1 2">DSM 24253</strain>
    </source>
</reference>
<evidence type="ECO:0000313" key="1">
    <source>
        <dbReference type="EMBL" id="MBM3115514.1"/>
    </source>
</evidence>
<keyword evidence="2" id="KW-1185">Reference proteome</keyword>
<organism evidence="1 2">
    <name type="scientific">Jeongeupia naejangsanensis</name>
    <dbReference type="NCBI Taxonomy" id="613195"/>
    <lineage>
        <taxon>Bacteria</taxon>
        <taxon>Pseudomonadati</taxon>
        <taxon>Pseudomonadota</taxon>
        <taxon>Betaproteobacteria</taxon>
        <taxon>Neisseriales</taxon>
        <taxon>Chitinibacteraceae</taxon>
        <taxon>Jeongeupia</taxon>
    </lineage>
</organism>
<evidence type="ECO:0000313" key="2">
    <source>
        <dbReference type="Proteomes" id="UP000809431"/>
    </source>
</evidence>
<proteinExistence type="predicted"/>
<dbReference type="EMBL" id="JAESND010000002">
    <property type="protein sequence ID" value="MBM3115514.1"/>
    <property type="molecule type" value="Genomic_DNA"/>
</dbReference>
<comment type="caution">
    <text evidence="1">The sequence shown here is derived from an EMBL/GenBank/DDBJ whole genome shotgun (WGS) entry which is preliminary data.</text>
</comment>
<dbReference type="Pfam" id="PF05768">
    <property type="entry name" value="Glrx-like"/>
    <property type="match status" value="1"/>
</dbReference>
<name>A0ABS2BIU3_9NEIS</name>
<accession>A0ABS2BIU3</accession>
<dbReference type="Proteomes" id="UP000809431">
    <property type="component" value="Unassembled WGS sequence"/>
</dbReference>
<protein>
    <submittedName>
        <fullName evidence="1">Glutaredoxin family protein</fullName>
    </submittedName>
</protein>
<sequence>MKPVLKLFGREYCGLCLTMRDQLQPLAEQHGFAVEWIDIDDNDALEALYGELVPVLTNEDGVEICHYHLDVQALDDWRAKIR</sequence>